<keyword evidence="3" id="KW-1185">Reference proteome</keyword>
<organism evidence="2 3">
    <name type="scientific">Trichonephila inaurata madagascariensis</name>
    <dbReference type="NCBI Taxonomy" id="2747483"/>
    <lineage>
        <taxon>Eukaryota</taxon>
        <taxon>Metazoa</taxon>
        <taxon>Ecdysozoa</taxon>
        <taxon>Arthropoda</taxon>
        <taxon>Chelicerata</taxon>
        <taxon>Arachnida</taxon>
        <taxon>Araneae</taxon>
        <taxon>Araneomorphae</taxon>
        <taxon>Entelegynae</taxon>
        <taxon>Araneoidea</taxon>
        <taxon>Nephilidae</taxon>
        <taxon>Trichonephila</taxon>
        <taxon>Trichonephila inaurata</taxon>
    </lineage>
</organism>
<dbReference type="Proteomes" id="UP000886998">
    <property type="component" value="Unassembled WGS sequence"/>
</dbReference>
<dbReference type="InterPro" id="IPR036914">
    <property type="entry name" value="MGS-like_dom_sf"/>
</dbReference>
<dbReference type="EMBL" id="BMAV01000159">
    <property type="protein sequence ID" value="GFY37153.1"/>
    <property type="molecule type" value="Genomic_DNA"/>
</dbReference>
<dbReference type="Gene3D" id="3.20.20.140">
    <property type="entry name" value="Metal-dependent hydrolases"/>
    <property type="match status" value="1"/>
</dbReference>
<feature type="domain" description="MGS-like" evidence="1">
    <location>
        <begin position="1"/>
        <end position="77"/>
    </location>
</feature>
<reference evidence="2" key="1">
    <citation type="submission" date="2020-08" db="EMBL/GenBank/DDBJ databases">
        <title>Multicomponent nature underlies the extraordinary mechanical properties of spider dragline silk.</title>
        <authorList>
            <person name="Kono N."/>
            <person name="Nakamura H."/>
            <person name="Mori M."/>
            <person name="Yoshida Y."/>
            <person name="Ohtoshi R."/>
            <person name="Malay A.D."/>
            <person name="Moran D.A.P."/>
            <person name="Tomita M."/>
            <person name="Numata K."/>
            <person name="Arakawa K."/>
        </authorList>
    </citation>
    <scope>NUCLEOTIDE SEQUENCE</scope>
</reference>
<evidence type="ECO:0000313" key="2">
    <source>
        <dbReference type="EMBL" id="GFY37153.1"/>
    </source>
</evidence>
<evidence type="ECO:0000259" key="1">
    <source>
        <dbReference type="Pfam" id="PF02142"/>
    </source>
</evidence>
<protein>
    <submittedName>
        <fullName evidence="2">CAD protein</fullName>
    </submittedName>
</protein>
<dbReference type="InterPro" id="IPR011607">
    <property type="entry name" value="MGS-like_dom"/>
</dbReference>
<dbReference type="OrthoDB" id="7431719at2759"/>
<name>A0A8X6WL40_9ARAC</name>
<dbReference type="Gene3D" id="3.40.50.1380">
    <property type="entry name" value="Methylglyoxal synthase-like domain"/>
    <property type="match status" value="1"/>
</dbReference>
<dbReference type="SUPFAM" id="SSF51556">
    <property type="entry name" value="Metallo-dependent hydrolases"/>
    <property type="match status" value="1"/>
</dbReference>
<sequence>MNFKLCASTGTADFYSTKGISIESFEWPYDNKGKCRDHFKDITDYLTEKEFDIVINLPTHSGGYARASHGYQTRRMARAKAGARCDYALFSGATAVNAESLQNIHSSIVGIKRHVKMLNETISLASVEDQKALWENLDIIDCFATDHASHTILEKNSDDAPPGFPGLETMLSLLLTAVNEGRLTLQIFCNGHLFIVFGEHFETVKNIRFSGKNLSVGHFDTYGFVSSNNEECEIFESNIKVAGKQKHINSKMPPKRKRSVRFCKHKVIENMRRKRENEAPLEQES</sequence>
<dbReference type="SUPFAM" id="SSF52335">
    <property type="entry name" value="Methylglyoxal synthase-like"/>
    <property type="match status" value="1"/>
</dbReference>
<dbReference type="AlphaFoldDB" id="A0A8X6WL40"/>
<accession>A0A8X6WL40</accession>
<dbReference type="Pfam" id="PF02142">
    <property type="entry name" value="MGS"/>
    <property type="match status" value="1"/>
</dbReference>
<evidence type="ECO:0000313" key="3">
    <source>
        <dbReference type="Proteomes" id="UP000886998"/>
    </source>
</evidence>
<proteinExistence type="predicted"/>
<comment type="caution">
    <text evidence="2">The sequence shown here is derived from an EMBL/GenBank/DDBJ whole genome shotgun (WGS) entry which is preliminary data.</text>
</comment>
<dbReference type="InterPro" id="IPR032466">
    <property type="entry name" value="Metal_Hydrolase"/>
</dbReference>
<gene>
    <name evidence="2" type="ORF">TNIN_203311</name>
</gene>